<dbReference type="KEGG" id="lrz:BJI69_13860"/>
<dbReference type="Gene3D" id="1.10.530.10">
    <property type="match status" value="1"/>
</dbReference>
<feature type="region of interest" description="Disordered" evidence="1">
    <location>
        <begin position="303"/>
        <end position="364"/>
    </location>
</feature>
<protein>
    <recommendedName>
        <fullName evidence="2">Transglycosylase SLT domain-containing protein</fullName>
    </recommendedName>
</protein>
<proteinExistence type="predicted"/>
<evidence type="ECO:0000259" key="2">
    <source>
        <dbReference type="Pfam" id="PF01464"/>
    </source>
</evidence>
<dbReference type="SUPFAM" id="SSF53955">
    <property type="entry name" value="Lysozyme-like"/>
    <property type="match status" value="1"/>
</dbReference>
<accession>A0A1L3EUZ4</accession>
<dbReference type="AlphaFoldDB" id="A0A1L3EUZ4"/>
<feature type="domain" description="Transglycosylase SLT" evidence="2">
    <location>
        <begin position="8"/>
        <end position="125"/>
    </location>
</feature>
<dbReference type="Pfam" id="PF01464">
    <property type="entry name" value="SLT"/>
    <property type="match status" value="1"/>
</dbReference>
<dbReference type="STRING" id="1440763.BJI69_13860"/>
<sequence length="364" mass="37443">MMGCQNLAVPAEVMQHVVNVESSRNPYAIGVVGGQLVRQPQNLPEAVATVRMLEKNGYNYSLGVAQVNRANLGKYGLDTFEKAFEYCPNLSAGSQILAQCYASAGKDWGKAFSCYYSGNFTTGYQDGYVQRVFNSMAKSGMIAGAQAIPLQAAKVPVRVVSVGNGVTGITTDGPAYRVAMRRVVDAATASVVGPAVASGTGTGTQGTGTPVTAALARSQMLAQVQSLPTQTLPAGVVPVTNPALTPMPEAPLGPIRTDPATAAAMSQVGARLPQIDLTAQPGRIRTDPTTAAVMSQIGVSANATGSAPAETQQPAGDPNIFVPQVRGPRDAAPTQGTATPAVQPGPRQDPADLRNGGSDGAFVF</sequence>
<dbReference type="RefSeq" id="WP_052767020.1">
    <property type="nucleotide sequence ID" value="NZ_JPLB01000005.1"/>
</dbReference>
<dbReference type="InterPro" id="IPR023346">
    <property type="entry name" value="Lysozyme-like_dom_sf"/>
</dbReference>
<dbReference type="Proteomes" id="UP000182987">
    <property type="component" value="Chromosome"/>
</dbReference>
<dbReference type="EMBL" id="CP017480">
    <property type="protein sequence ID" value="APG04871.1"/>
    <property type="molecule type" value="Genomic_DNA"/>
</dbReference>
<name>A0A1L3EUZ4_9GAMM</name>
<organism evidence="3 4">
    <name type="scientific">Luteibacter rhizovicinus DSM 16549</name>
    <dbReference type="NCBI Taxonomy" id="1440763"/>
    <lineage>
        <taxon>Bacteria</taxon>
        <taxon>Pseudomonadati</taxon>
        <taxon>Pseudomonadota</taxon>
        <taxon>Gammaproteobacteria</taxon>
        <taxon>Lysobacterales</taxon>
        <taxon>Rhodanobacteraceae</taxon>
        <taxon>Luteibacter</taxon>
    </lineage>
</organism>
<dbReference type="CDD" id="cd16892">
    <property type="entry name" value="LT_VirB1-like"/>
    <property type="match status" value="1"/>
</dbReference>
<evidence type="ECO:0000256" key="1">
    <source>
        <dbReference type="SAM" id="MobiDB-lite"/>
    </source>
</evidence>
<reference evidence="4" key="1">
    <citation type="submission" date="2016-09" db="EMBL/GenBank/DDBJ databases">
        <authorList>
            <person name="Lysoe E."/>
        </authorList>
    </citation>
    <scope>NUCLEOTIDE SEQUENCE [LARGE SCALE GENOMIC DNA]</scope>
    <source>
        <strain evidence="4">LJ96T</strain>
    </source>
</reference>
<keyword evidence="4" id="KW-1185">Reference proteome</keyword>
<evidence type="ECO:0000313" key="4">
    <source>
        <dbReference type="Proteomes" id="UP000182987"/>
    </source>
</evidence>
<dbReference type="InterPro" id="IPR008258">
    <property type="entry name" value="Transglycosylase_SLT_dom_1"/>
</dbReference>
<evidence type="ECO:0000313" key="3">
    <source>
        <dbReference type="EMBL" id="APG04871.1"/>
    </source>
</evidence>
<gene>
    <name evidence="3" type="ORF">BJI69_13860</name>
</gene>
<feature type="compositionally biased region" description="Polar residues" evidence="1">
    <location>
        <begin position="303"/>
        <end position="314"/>
    </location>
</feature>